<evidence type="ECO:0000313" key="3">
    <source>
        <dbReference type="EMBL" id="ETO15846.1"/>
    </source>
</evidence>
<keyword evidence="1" id="KW-1133">Transmembrane helix</keyword>
<evidence type="ECO:0000256" key="1">
    <source>
        <dbReference type="SAM" id="Phobius"/>
    </source>
</evidence>
<evidence type="ECO:0000259" key="2">
    <source>
        <dbReference type="PROSITE" id="PS50011"/>
    </source>
</evidence>
<gene>
    <name evidence="3" type="ORF">RFI_21519</name>
</gene>
<dbReference type="Proteomes" id="UP000023152">
    <property type="component" value="Unassembled WGS sequence"/>
</dbReference>
<dbReference type="Pfam" id="PF00069">
    <property type="entry name" value="Pkinase"/>
    <property type="match status" value="1"/>
</dbReference>
<proteinExistence type="predicted"/>
<dbReference type="GO" id="GO:0005524">
    <property type="term" value="F:ATP binding"/>
    <property type="evidence" value="ECO:0007669"/>
    <property type="project" value="InterPro"/>
</dbReference>
<dbReference type="GO" id="GO:0004672">
    <property type="term" value="F:protein kinase activity"/>
    <property type="evidence" value="ECO:0007669"/>
    <property type="project" value="InterPro"/>
</dbReference>
<feature type="transmembrane region" description="Helical" evidence="1">
    <location>
        <begin position="480"/>
        <end position="503"/>
    </location>
</feature>
<accession>X6MQC8</accession>
<dbReference type="Gene3D" id="1.10.510.10">
    <property type="entry name" value="Transferase(Phosphotransferase) domain 1"/>
    <property type="match status" value="1"/>
</dbReference>
<protein>
    <recommendedName>
        <fullName evidence="2">Protein kinase domain-containing protein</fullName>
    </recommendedName>
</protein>
<feature type="domain" description="Protein kinase" evidence="2">
    <location>
        <begin position="1"/>
        <end position="157"/>
    </location>
</feature>
<evidence type="ECO:0000313" key="4">
    <source>
        <dbReference type="Proteomes" id="UP000023152"/>
    </source>
</evidence>
<name>X6MQC8_RETFI</name>
<sequence>MWQLLSAVNYLHELKIIHGNVKPENILLVNENAWDIKVTDFGLLHALQLDQQPEVSACNVSSFLAPEILSNRKIDECGFEVDYWSMGVTMYYLLTGHSPYDTKEGHLLDLIKLGRFSFPLQTWQFVSISAKDLVEHLMKLNTQERFGWKETHSHPWMQAISAYLPPFPSLEQKKVDLTPLEPPQELPEVEEVIQFKQDSVDIDTQEKESVKEKDANIDFVVTAADIQPVEHNALPLQNEVLEDEPEEQNKENSSGVVNISSQPIETGVVNVTSIELKYEGLTRKRVWNQSNDIEIFDCGNMEDNAIGSPKSKKSRLSNSITVEEPQKSLWITPWKSIEGHSDMQLALLPNAKEDNVQTELDKEEVVPNITLNTNEEEISLNFNEEAVPLKFNEEAVPLKFTEEELPLKFSGEEVPFKFSGEEAPFKFGEEDEGLKVIGEDTSFKKSANSMKWKDIVLDIKKVKAFVKRVIGKSQFVLFQIHFLTCKVVGIFCWFFFVCFIIFVQDKTQILSKRGFKFFKQLRKMKQKTKTTYLFVNIIILNI</sequence>
<organism evidence="3 4">
    <name type="scientific">Reticulomyxa filosa</name>
    <dbReference type="NCBI Taxonomy" id="46433"/>
    <lineage>
        <taxon>Eukaryota</taxon>
        <taxon>Sar</taxon>
        <taxon>Rhizaria</taxon>
        <taxon>Retaria</taxon>
        <taxon>Foraminifera</taxon>
        <taxon>Monothalamids</taxon>
        <taxon>Reticulomyxidae</taxon>
        <taxon>Reticulomyxa</taxon>
    </lineage>
</organism>
<comment type="caution">
    <text evidence="3">The sequence shown here is derived from an EMBL/GenBank/DDBJ whole genome shotgun (WGS) entry which is preliminary data.</text>
</comment>
<dbReference type="OrthoDB" id="289250at2759"/>
<dbReference type="AlphaFoldDB" id="X6MQC8"/>
<dbReference type="SMART" id="SM00220">
    <property type="entry name" value="S_TKc"/>
    <property type="match status" value="1"/>
</dbReference>
<keyword evidence="1" id="KW-0472">Membrane</keyword>
<dbReference type="PANTHER" id="PTHR24347">
    <property type="entry name" value="SERINE/THREONINE-PROTEIN KINASE"/>
    <property type="match status" value="1"/>
</dbReference>
<keyword evidence="4" id="KW-1185">Reference proteome</keyword>
<dbReference type="InterPro" id="IPR000719">
    <property type="entry name" value="Prot_kinase_dom"/>
</dbReference>
<reference evidence="3 4" key="1">
    <citation type="journal article" date="2013" name="Curr. Biol.">
        <title>The Genome of the Foraminiferan Reticulomyxa filosa.</title>
        <authorList>
            <person name="Glockner G."/>
            <person name="Hulsmann N."/>
            <person name="Schleicher M."/>
            <person name="Noegel A.A."/>
            <person name="Eichinger L."/>
            <person name="Gallinger C."/>
            <person name="Pawlowski J."/>
            <person name="Sierra R."/>
            <person name="Euteneuer U."/>
            <person name="Pillet L."/>
            <person name="Moustafa A."/>
            <person name="Platzer M."/>
            <person name="Groth M."/>
            <person name="Szafranski K."/>
            <person name="Schliwa M."/>
        </authorList>
    </citation>
    <scope>NUCLEOTIDE SEQUENCE [LARGE SCALE GENOMIC DNA]</scope>
</reference>
<dbReference type="PROSITE" id="PS50011">
    <property type="entry name" value="PROTEIN_KINASE_DOM"/>
    <property type="match status" value="1"/>
</dbReference>
<keyword evidence="1" id="KW-0812">Transmembrane</keyword>
<dbReference type="InterPro" id="IPR011009">
    <property type="entry name" value="Kinase-like_dom_sf"/>
</dbReference>
<dbReference type="SUPFAM" id="SSF56112">
    <property type="entry name" value="Protein kinase-like (PK-like)"/>
    <property type="match status" value="1"/>
</dbReference>
<dbReference type="EMBL" id="ASPP01018754">
    <property type="protein sequence ID" value="ETO15846.1"/>
    <property type="molecule type" value="Genomic_DNA"/>
</dbReference>